<dbReference type="AlphaFoldDB" id="B5Y068"/>
<dbReference type="Proteomes" id="UP000001734">
    <property type="component" value="Chromosome"/>
</dbReference>
<accession>B5Y068</accession>
<dbReference type="BioCyc" id="KPNE507522:GI0B-4037-MONOMER"/>
<dbReference type="KEGG" id="kpe:KPK_4055"/>
<dbReference type="EMBL" id="CP000964">
    <property type="protein sequence ID" value="ACI09317.1"/>
    <property type="molecule type" value="Genomic_DNA"/>
</dbReference>
<gene>
    <name evidence="1" type="ordered locus">KPK_4055</name>
</gene>
<evidence type="ECO:0000313" key="2">
    <source>
        <dbReference type="Proteomes" id="UP000001734"/>
    </source>
</evidence>
<dbReference type="HOGENOM" id="CLU_3344717_0_0_6"/>
<organism evidence="1 2">
    <name type="scientific">Klebsiella variicola (strain 342)</name>
    <name type="common">Klebsiella pneumoniae</name>
    <dbReference type="NCBI Taxonomy" id="507522"/>
    <lineage>
        <taxon>Bacteria</taxon>
        <taxon>Pseudomonadati</taxon>
        <taxon>Pseudomonadota</taxon>
        <taxon>Gammaproteobacteria</taxon>
        <taxon>Enterobacterales</taxon>
        <taxon>Enterobacteriaceae</taxon>
        <taxon>Klebsiella/Raoultella group</taxon>
        <taxon>Klebsiella</taxon>
        <taxon>Klebsiella pneumoniae complex</taxon>
    </lineage>
</organism>
<proteinExistence type="predicted"/>
<sequence length="37" mass="4455">MIKKTYPRRVILILKNDGFLFFFTYTLNRMQLIFAAA</sequence>
<reference evidence="1 2" key="1">
    <citation type="journal article" date="2008" name="PLoS Genet.">
        <title>Complete genome sequence of the N2-fixing broad host range endophyte Klebsiella pneumoniae 342 and virulence predictions verified in mice.</title>
        <authorList>
            <person name="Fouts D.E."/>
            <person name="Tyler H.L."/>
            <person name="DeBoy R.T."/>
            <person name="Daugherty S."/>
            <person name="Ren Q."/>
            <person name="Badger J.H."/>
            <person name="Durkin A.S."/>
            <person name="Huot H."/>
            <person name="Shrivastava S."/>
            <person name="Kothari S."/>
            <person name="Dodson R.J."/>
            <person name="Mohamoud Y."/>
            <person name="Khouri H."/>
            <person name="Roesch L.F."/>
            <person name="Krogfelt K.A."/>
            <person name="Struve C."/>
            <person name="Triplett E.W."/>
            <person name="Methe B.A."/>
        </authorList>
    </citation>
    <scope>NUCLEOTIDE SEQUENCE [LARGE SCALE GENOMIC DNA]</scope>
    <source>
        <strain evidence="1 2">342</strain>
    </source>
</reference>
<name>B5Y068_KLEV3</name>
<protein>
    <submittedName>
        <fullName evidence="1">Uncharacterized protein</fullName>
    </submittedName>
</protein>
<evidence type="ECO:0000313" key="1">
    <source>
        <dbReference type="EMBL" id="ACI09317.1"/>
    </source>
</evidence>